<sequence length="96" mass="10350">MLHPTLLLCSALQTTSGGETGQGAEVGLSCATGAVERLGLVNCSVGRWTLERVGPDPHRPVDNDDLRWSRPGQGIVAEQSSNVRELRFTYVQFIVA</sequence>
<dbReference type="AlphaFoldDB" id="A0A3S4ZNX1"/>
<keyword evidence="3" id="KW-1185">Reference proteome</keyword>
<dbReference type="EMBL" id="CAAALY010003192">
    <property type="protein sequence ID" value="VEL08116.1"/>
    <property type="molecule type" value="Genomic_DNA"/>
</dbReference>
<evidence type="ECO:0000313" key="2">
    <source>
        <dbReference type="EMBL" id="VEL08116.1"/>
    </source>
</evidence>
<protein>
    <recommendedName>
        <fullName evidence="4">Secreted protein</fullName>
    </recommendedName>
</protein>
<feature type="chain" id="PRO_5018542143" description="Secreted protein" evidence="1">
    <location>
        <begin position="18"/>
        <end position="96"/>
    </location>
</feature>
<comment type="caution">
    <text evidence="2">The sequence shown here is derived from an EMBL/GenBank/DDBJ whole genome shotgun (WGS) entry which is preliminary data.</text>
</comment>
<evidence type="ECO:0000313" key="3">
    <source>
        <dbReference type="Proteomes" id="UP000784294"/>
    </source>
</evidence>
<organism evidence="2 3">
    <name type="scientific">Protopolystoma xenopodis</name>
    <dbReference type="NCBI Taxonomy" id="117903"/>
    <lineage>
        <taxon>Eukaryota</taxon>
        <taxon>Metazoa</taxon>
        <taxon>Spiralia</taxon>
        <taxon>Lophotrochozoa</taxon>
        <taxon>Platyhelminthes</taxon>
        <taxon>Monogenea</taxon>
        <taxon>Polyopisthocotylea</taxon>
        <taxon>Polystomatidea</taxon>
        <taxon>Polystomatidae</taxon>
        <taxon>Protopolystoma</taxon>
    </lineage>
</organism>
<gene>
    <name evidence="2" type="ORF">PXEA_LOCUS1556</name>
</gene>
<evidence type="ECO:0000256" key="1">
    <source>
        <dbReference type="SAM" id="SignalP"/>
    </source>
</evidence>
<dbReference type="Proteomes" id="UP000784294">
    <property type="component" value="Unassembled WGS sequence"/>
</dbReference>
<accession>A0A3S4ZNX1</accession>
<name>A0A3S4ZNX1_9PLAT</name>
<evidence type="ECO:0008006" key="4">
    <source>
        <dbReference type="Google" id="ProtNLM"/>
    </source>
</evidence>
<feature type="signal peptide" evidence="1">
    <location>
        <begin position="1"/>
        <end position="17"/>
    </location>
</feature>
<reference evidence="2" key="1">
    <citation type="submission" date="2018-11" db="EMBL/GenBank/DDBJ databases">
        <authorList>
            <consortium name="Pathogen Informatics"/>
        </authorList>
    </citation>
    <scope>NUCLEOTIDE SEQUENCE</scope>
</reference>
<proteinExistence type="predicted"/>
<keyword evidence="1" id="KW-0732">Signal</keyword>